<evidence type="ECO:0000259" key="3">
    <source>
        <dbReference type="PROSITE" id="PS50217"/>
    </source>
</evidence>
<feature type="region of interest" description="Disordered" evidence="2">
    <location>
        <begin position="62"/>
        <end position="92"/>
    </location>
</feature>
<dbReference type="InterPro" id="IPR004827">
    <property type="entry name" value="bZIP"/>
</dbReference>
<feature type="compositionally biased region" description="Polar residues" evidence="2">
    <location>
        <begin position="223"/>
        <end position="259"/>
    </location>
</feature>
<reference evidence="4" key="1">
    <citation type="submission" date="2021-01" db="EMBL/GenBank/DDBJ databases">
        <authorList>
            <person name="Corre E."/>
            <person name="Pelletier E."/>
            <person name="Niang G."/>
            <person name="Scheremetjew M."/>
            <person name="Finn R."/>
            <person name="Kale V."/>
            <person name="Holt S."/>
            <person name="Cochrane G."/>
            <person name="Meng A."/>
            <person name="Brown T."/>
            <person name="Cohen L."/>
        </authorList>
    </citation>
    <scope>NUCLEOTIDE SEQUENCE</scope>
    <source>
        <strain evidence="4">Pop2</strain>
    </source>
</reference>
<feature type="domain" description="BZIP" evidence="3">
    <location>
        <begin position="290"/>
        <end position="337"/>
    </location>
</feature>
<dbReference type="SUPFAM" id="SSF57959">
    <property type="entry name" value="Leucine zipper domain"/>
    <property type="match status" value="1"/>
</dbReference>
<dbReference type="PROSITE" id="PS50217">
    <property type="entry name" value="BZIP"/>
    <property type="match status" value="1"/>
</dbReference>
<gene>
    <name evidence="4" type="ORF">DBRI1063_LOCUS9694</name>
</gene>
<name>A0A6U3ZZX6_9STRA</name>
<dbReference type="CDD" id="cd14690">
    <property type="entry name" value="bZIP_CREB1"/>
    <property type="match status" value="1"/>
</dbReference>
<sequence length="612" mass="63649">MIAWNNNILNGGKRKKAPMMSGSSSQRGVPSPITAVAATSMPAATAPTEVVSDPIISMTATTTTTTMSSPAPTLSSSVPVTNQPSQQTSATAANNSFDAAPIAAAAARAAAMAAAGKGVGVNLGTVVRTGAGHHIPGAAIAAAKAKASNTSAVVQAPAVAVRKPNIAAVTPALANVSTPAASNVSPAQLQHLQHMSPHSPPPTTAARPSAPLPTNAFPPAAPLQQSATNPQPATTGNNAIPTATTAKPSTNQQQPSSPAAPTAKIPPNVTFPLKRSCAAMGLARDGKPLTEKKLRRLEKNRLSARECRRRKREAAQNLEKEINVLEGENLRLRLQLQIGEEAEKSSNLEQERLMEGLDDLLKSGSASESDIYATIEQYKEKFADYGRNRRSAIEFHLRNLARLLMPTTTTSVAIRALHGGAVGSVGSSSSGGSSDDVENGNAQPKVGSGATVTDLGDSAADSSSNSSTSQLEVKIKSEGLNPVVQPINNVAANGNSAPEPKALFQYLVNYLEVTPSQAAALKDSRSVARELDSALADSLAVLEELRNRLTKCGEDLEAEFNSVRAILSPTQAAKFLIWVANNGACMHMLNELWSKVYPDLGDAEEVDDGSNT</sequence>
<evidence type="ECO:0000256" key="2">
    <source>
        <dbReference type="SAM" id="MobiDB-lite"/>
    </source>
</evidence>
<feature type="compositionally biased region" description="Low complexity" evidence="2">
    <location>
        <begin position="457"/>
        <end position="469"/>
    </location>
</feature>
<feature type="compositionally biased region" description="Polar residues" evidence="2">
    <location>
        <begin position="184"/>
        <end position="193"/>
    </location>
</feature>
<dbReference type="Pfam" id="PF00170">
    <property type="entry name" value="bZIP_1"/>
    <property type="match status" value="1"/>
</dbReference>
<organism evidence="4">
    <name type="scientific">Ditylum brightwellii</name>
    <dbReference type="NCBI Taxonomy" id="49249"/>
    <lineage>
        <taxon>Eukaryota</taxon>
        <taxon>Sar</taxon>
        <taxon>Stramenopiles</taxon>
        <taxon>Ochrophyta</taxon>
        <taxon>Bacillariophyta</taxon>
        <taxon>Mediophyceae</taxon>
        <taxon>Lithodesmiophycidae</taxon>
        <taxon>Lithodesmiales</taxon>
        <taxon>Lithodesmiaceae</taxon>
        <taxon>Ditylum</taxon>
    </lineage>
</organism>
<dbReference type="Gene3D" id="1.20.5.170">
    <property type="match status" value="1"/>
</dbReference>
<proteinExistence type="predicted"/>
<feature type="region of interest" description="Disordered" evidence="2">
    <location>
        <begin position="184"/>
        <end position="268"/>
    </location>
</feature>
<feature type="compositionally biased region" description="Low complexity" evidence="2">
    <location>
        <begin position="204"/>
        <end position="214"/>
    </location>
</feature>
<keyword evidence="1" id="KW-0175">Coiled coil</keyword>
<dbReference type="GO" id="GO:0003700">
    <property type="term" value="F:DNA-binding transcription factor activity"/>
    <property type="evidence" value="ECO:0007669"/>
    <property type="project" value="InterPro"/>
</dbReference>
<protein>
    <recommendedName>
        <fullName evidence="3">BZIP domain-containing protein</fullName>
    </recommendedName>
</protein>
<feature type="region of interest" description="Disordered" evidence="2">
    <location>
        <begin position="424"/>
        <end position="472"/>
    </location>
</feature>
<feature type="compositionally biased region" description="Low complexity" evidence="2">
    <location>
        <begin position="424"/>
        <end position="434"/>
    </location>
</feature>
<dbReference type="AlphaFoldDB" id="A0A6U3ZZX6"/>
<feature type="coiled-coil region" evidence="1">
    <location>
        <begin position="308"/>
        <end position="335"/>
    </location>
</feature>
<feature type="compositionally biased region" description="Low complexity" evidence="2">
    <location>
        <begin position="62"/>
        <end position="81"/>
    </location>
</feature>
<accession>A0A6U3ZZX6</accession>
<dbReference type="PROSITE" id="PS00036">
    <property type="entry name" value="BZIP_BASIC"/>
    <property type="match status" value="1"/>
</dbReference>
<dbReference type="InterPro" id="IPR046347">
    <property type="entry name" value="bZIP_sf"/>
</dbReference>
<evidence type="ECO:0000313" key="4">
    <source>
        <dbReference type="EMBL" id="CAD9327451.1"/>
    </source>
</evidence>
<dbReference type="EMBL" id="HBGN01015123">
    <property type="protein sequence ID" value="CAD9327451.1"/>
    <property type="molecule type" value="Transcribed_RNA"/>
</dbReference>
<evidence type="ECO:0000256" key="1">
    <source>
        <dbReference type="SAM" id="Coils"/>
    </source>
</evidence>
<feature type="compositionally biased region" description="Polar residues" evidence="2">
    <location>
        <begin position="82"/>
        <end position="91"/>
    </location>
</feature>
<feature type="region of interest" description="Disordered" evidence="2">
    <location>
        <begin position="1"/>
        <end position="30"/>
    </location>
</feature>
<dbReference type="SMART" id="SM00338">
    <property type="entry name" value="BRLZ"/>
    <property type="match status" value="1"/>
</dbReference>